<feature type="domain" description="Thioredoxin" evidence="2">
    <location>
        <begin position="76"/>
        <end position="224"/>
    </location>
</feature>
<feature type="transmembrane region" description="Helical" evidence="1">
    <location>
        <begin position="12"/>
        <end position="35"/>
    </location>
</feature>
<dbReference type="OrthoDB" id="1779554at2"/>
<keyword evidence="4" id="KW-1185">Reference proteome</keyword>
<dbReference type="InterPro" id="IPR012341">
    <property type="entry name" value="6hp_glycosidase-like_sf"/>
</dbReference>
<dbReference type="PROSITE" id="PS51352">
    <property type="entry name" value="THIOREDOXIN_2"/>
    <property type="match status" value="1"/>
</dbReference>
<dbReference type="InterPro" id="IPR036249">
    <property type="entry name" value="Thioredoxin-like_sf"/>
</dbReference>
<name>A0A419SYB7_9FIRM</name>
<organism evidence="3 4">
    <name type="scientific">Lacrimispora algidixylanolytica</name>
    <dbReference type="NCBI Taxonomy" id="94868"/>
    <lineage>
        <taxon>Bacteria</taxon>
        <taxon>Bacillati</taxon>
        <taxon>Bacillota</taxon>
        <taxon>Clostridia</taxon>
        <taxon>Lachnospirales</taxon>
        <taxon>Lachnospiraceae</taxon>
        <taxon>Lacrimispora</taxon>
    </lineage>
</organism>
<keyword evidence="1" id="KW-1133">Transmembrane helix</keyword>
<dbReference type="SUPFAM" id="SSF52833">
    <property type="entry name" value="Thioredoxin-like"/>
    <property type="match status" value="1"/>
</dbReference>
<reference evidence="3 4" key="1">
    <citation type="submission" date="2016-08" db="EMBL/GenBank/DDBJ databases">
        <title>A new outlook on sporulation: Clostridium algidixylanolyticum.</title>
        <authorList>
            <person name="Poppleton D.I."/>
            <person name="Gribaldo S."/>
        </authorList>
    </citation>
    <scope>NUCLEOTIDE SEQUENCE [LARGE SCALE GENOMIC DNA]</scope>
    <source>
        <strain evidence="3 4">SPL73</strain>
    </source>
</reference>
<evidence type="ECO:0000313" key="4">
    <source>
        <dbReference type="Proteomes" id="UP000284277"/>
    </source>
</evidence>
<evidence type="ECO:0000313" key="3">
    <source>
        <dbReference type="EMBL" id="RKD30196.1"/>
    </source>
</evidence>
<keyword evidence="1" id="KW-0812">Transmembrane</keyword>
<keyword evidence="1" id="KW-0472">Membrane</keyword>
<comment type="caution">
    <text evidence="3">The sequence shown here is derived from an EMBL/GenBank/DDBJ whole genome shotgun (WGS) entry which is preliminary data.</text>
</comment>
<dbReference type="GO" id="GO:0005975">
    <property type="term" value="P:carbohydrate metabolic process"/>
    <property type="evidence" value="ECO:0007669"/>
    <property type="project" value="InterPro"/>
</dbReference>
<dbReference type="Gene3D" id="1.50.10.10">
    <property type="match status" value="1"/>
</dbReference>
<sequence>MKPVLPLRKIEKFLIIILCLLALAVIAGGILLLFFPSEKENGLNQSSAEATQWRPEEVKPEENYLDDKTSLLPDFCNLNEKIPDISFEDESGTVVSVKEWEGKVTILTFWASWCPDCQKEMSSLNQFLDIAKAYGDINYVLINKLDHKKETKEKASKYLSQQGIGIRTYYDNNLEAYDTLGLHNIPTTLFLDKQGILRAWSAKQITDTSVFEGLLKDTIEGSGKVTCDFITANMMDEKGGVHNIYNTSREITEESDVLSETQGGMLEYAVLRNDRDLFDKAFSYITSKMNVNGLTAWKVADGKAANVNSLLDDLRILNALNSANRLWGGYEKPIRNYTSSFPRFGVKEGRYVDFYDRKYKQYANRFTLCYGDLKTMSELALQNETLKEPYENAKKLILEGKISDRFPLYYSWYNYKTNRYEPDDLNMAEALVTLLHMAEADLLPKESITWLKEEMNKEGIKARYTVEGKVVDGYHYDSTAIYALTAMIAERIGDKDLQGKALRKMETMRIVNTSYVYHGAFGMEDGTGITAFDQIMAMLAYEYTN</sequence>
<dbReference type="InterPro" id="IPR050553">
    <property type="entry name" value="Thioredoxin_ResA/DsbE_sf"/>
</dbReference>
<protein>
    <recommendedName>
        <fullName evidence="2">Thioredoxin domain-containing protein</fullName>
    </recommendedName>
</protein>
<proteinExistence type="predicted"/>
<dbReference type="CDD" id="cd02966">
    <property type="entry name" value="TlpA_like_family"/>
    <property type="match status" value="1"/>
</dbReference>
<evidence type="ECO:0000259" key="2">
    <source>
        <dbReference type="PROSITE" id="PS51352"/>
    </source>
</evidence>
<dbReference type="AlphaFoldDB" id="A0A419SYB7"/>
<evidence type="ECO:0000256" key="1">
    <source>
        <dbReference type="SAM" id="Phobius"/>
    </source>
</evidence>
<accession>A0A419SYB7</accession>
<dbReference type="InterPro" id="IPR008928">
    <property type="entry name" value="6-hairpin_glycosidase_sf"/>
</dbReference>
<dbReference type="Pfam" id="PF00578">
    <property type="entry name" value="AhpC-TSA"/>
    <property type="match status" value="1"/>
</dbReference>
<gene>
    <name evidence="3" type="ORF">BET01_06275</name>
</gene>
<dbReference type="EMBL" id="MCIA01000031">
    <property type="protein sequence ID" value="RKD30196.1"/>
    <property type="molecule type" value="Genomic_DNA"/>
</dbReference>
<dbReference type="SUPFAM" id="SSF48208">
    <property type="entry name" value="Six-hairpin glycosidases"/>
    <property type="match status" value="1"/>
</dbReference>
<dbReference type="GO" id="GO:0016209">
    <property type="term" value="F:antioxidant activity"/>
    <property type="evidence" value="ECO:0007669"/>
    <property type="project" value="InterPro"/>
</dbReference>
<dbReference type="Proteomes" id="UP000284277">
    <property type="component" value="Unassembled WGS sequence"/>
</dbReference>
<dbReference type="PANTHER" id="PTHR42852:SF17">
    <property type="entry name" value="THIOREDOXIN-LIKE PROTEIN HI_1115"/>
    <property type="match status" value="1"/>
</dbReference>
<dbReference type="InterPro" id="IPR000866">
    <property type="entry name" value="AhpC/TSA"/>
</dbReference>
<dbReference type="PANTHER" id="PTHR42852">
    <property type="entry name" value="THIOL:DISULFIDE INTERCHANGE PROTEIN DSBE"/>
    <property type="match status" value="1"/>
</dbReference>
<dbReference type="Gene3D" id="3.40.30.10">
    <property type="entry name" value="Glutaredoxin"/>
    <property type="match status" value="1"/>
</dbReference>
<dbReference type="RefSeq" id="WP_120197720.1">
    <property type="nucleotide sequence ID" value="NZ_MCIA01000031.1"/>
</dbReference>
<dbReference type="InterPro" id="IPR013766">
    <property type="entry name" value="Thioredoxin_domain"/>
</dbReference>
<dbReference type="GO" id="GO:0016491">
    <property type="term" value="F:oxidoreductase activity"/>
    <property type="evidence" value="ECO:0007669"/>
    <property type="project" value="InterPro"/>
</dbReference>